<evidence type="ECO:0000313" key="2">
    <source>
        <dbReference type="Proteomes" id="UP000664369"/>
    </source>
</evidence>
<sequence length="121" mass="13695">MSVVTTVLLIFPGSEHEPARIREVNAFESPGQTVNLVSVEAPNAALSEFHCWYGGTKSALGHLYLGSFNHFDLDGFRRHLSQQVQWEDPEHVQVLIRRENEWAYSLYTHAGAQLVYQAPTQ</sequence>
<reference evidence="1 2" key="1">
    <citation type="submission" date="2021-03" db="EMBL/GenBank/DDBJ databases">
        <authorList>
            <person name="Kim M.K."/>
        </authorList>
    </citation>
    <scope>NUCLEOTIDE SEQUENCE [LARGE SCALE GENOMIC DNA]</scope>
    <source>
        <strain evidence="1 2">BT442</strain>
    </source>
</reference>
<name>A0ABS3Q9U8_9BACT</name>
<keyword evidence="2" id="KW-1185">Reference proteome</keyword>
<dbReference type="RefSeq" id="WP_208173436.1">
    <property type="nucleotide sequence ID" value="NZ_JAGETZ010000001.1"/>
</dbReference>
<dbReference type="EMBL" id="JAGETZ010000001">
    <property type="protein sequence ID" value="MBO2007911.1"/>
    <property type="molecule type" value="Genomic_DNA"/>
</dbReference>
<evidence type="ECO:0000313" key="1">
    <source>
        <dbReference type="EMBL" id="MBO2007911.1"/>
    </source>
</evidence>
<gene>
    <name evidence="1" type="ORF">J4E00_02545</name>
</gene>
<proteinExistence type="predicted"/>
<accession>A0ABS3Q9U8</accession>
<dbReference type="Proteomes" id="UP000664369">
    <property type="component" value="Unassembled WGS sequence"/>
</dbReference>
<comment type="caution">
    <text evidence="1">The sequence shown here is derived from an EMBL/GenBank/DDBJ whole genome shotgun (WGS) entry which is preliminary data.</text>
</comment>
<protein>
    <submittedName>
        <fullName evidence="1">Uncharacterized protein</fullName>
    </submittedName>
</protein>
<organism evidence="1 2">
    <name type="scientific">Hymenobacter negativus</name>
    <dbReference type="NCBI Taxonomy" id="2795026"/>
    <lineage>
        <taxon>Bacteria</taxon>
        <taxon>Pseudomonadati</taxon>
        <taxon>Bacteroidota</taxon>
        <taxon>Cytophagia</taxon>
        <taxon>Cytophagales</taxon>
        <taxon>Hymenobacteraceae</taxon>
        <taxon>Hymenobacter</taxon>
    </lineage>
</organism>